<protein>
    <submittedName>
        <fullName evidence="2">Glycoprotein</fullName>
    </submittedName>
</protein>
<name>A0AC35TPG5_9BILA</name>
<dbReference type="Proteomes" id="UP000095286">
    <property type="component" value="Unplaced"/>
</dbReference>
<organism evidence="1 2">
    <name type="scientific">Rhabditophanes sp. KR3021</name>
    <dbReference type="NCBI Taxonomy" id="114890"/>
    <lineage>
        <taxon>Eukaryota</taxon>
        <taxon>Metazoa</taxon>
        <taxon>Ecdysozoa</taxon>
        <taxon>Nematoda</taxon>
        <taxon>Chromadorea</taxon>
        <taxon>Rhabditida</taxon>
        <taxon>Tylenchina</taxon>
        <taxon>Panagrolaimomorpha</taxon>
        <taxon>Strongyloidoidea</taxon>
        <taxon>Alloionematidae</taxon>
        <taxon>Rhabditophanes</taxon>
    </lineage>
</organism>
<reference evidence="2" key="1">
    <citation type="submission" date="2016-11" db="UniProtKB">
        <authorList>
            <consortium name="WormBaseParasite"/>
        </authorList>
    </citation>
    <scope>IDENTIFICATION</scope>
    <source>
        <strain evidence="2">KR3021</strain>
    </source>
</reference>
<dbReference type="WBParaSite" id="RSKR_0000300400.1">
    <property type="protein sequence ID" value="RSKR_0000300400.1"/>
    <property type="gene ID" value="RSKR_0000300400"/>
</dbReference>
<proteinExistence type="predicted"/>
<evidence type="ECO:0000313" key="2">
    <source>
        <dbReference type="WBParaSite" id="RSKR_0000300400.1"/>
    </source>
</evidence>
<accession>A0AC35TPG5</accession>
<evidence type="ECO:0000313" key="1">
    <source>
        <dbReference type="Proteomes" id="UP000095286"/>
    </source>
</evidence>
<sequence length="316" mass="36585">MIVKFILFYLVFAISPIECFHDCSKKYVLDKIPLRKLNSPEKFIPKSVQMIKYDFPTDSCSYSNNHAYLYEKSVITMSPIEWHYIFNKTTDPPKCTPPDSEYLGNNLWINLNAKHNVDIEFMDKSKDKTILLAYDVYVTEFKALSMPTEDEFSDRQIKDIRNWFGLDNIFLHDKKLSVSMKLCQVVNVTKIIRSKKVGNVCFNEIPVIVGNRTMFTADGLEVFTSTQVVSCNDKGITACKGRPIIIPLREPTKPCKVMPSSNTFITTILIILVILSLLANIFFIWRERKVHKRELPSYSFENQNSIIREENPLIII</sequence>